<comment type="similarity">
    <text evidence="3">Belongs to the serine/threonine dehydratase family.</text>
</comment>
<dbReference type="InterPro" id="IPR045865">
    <property type="entry name" value="ACT-like_dom_sf"/>
</dbReference>
<keyword evidence="6 10" id="KW-0456">Lyase</keyword>
<evidence type="ECO:0000256" key="8">
    <source>
        <dbReference type="ARBA" id="ARBA00031427"/>
    </source>
</evidence>
<dbReference type="EC" id="4.3.1.19" evidence="4"/>
<dbReference type="Pfam" id="PF00291">
    <property type="entry name" value="PALP"/>
    <property type="match status" value="1"/>
</dbReference>
<dbReference type="PANTHER" id="PTHR48078:SF6">
    <property type="entry name" value="L-THREONINE DEHYDRATASE CATABOLIC TDCB"/>
    <property type="match status" value="1"/>
</dbReference>
<dbReference type="GO" id="GO:0006567">
    <property type="term" value="P:L-threonine catabolic process"/>
    <property type="evidence" value="ECO:0007669"/>
    <property type="project" value="InterPro"/>
</dbReference>
<dbReference type="InterPro" id="IPR002912">
    <property type="entry name" value="ACT_dom"/>
</dbReference>
<evidence type="ECO:0000259" key="9">
    <source>
        <dbReference type="PROSITE" id="PS51671"/>
    </source>
</evidence>
<dbReference type="PANTHER" id="PTHR48078">
    <property type="entry name" value="THREONINE DEHYDRATASE, MITOCHONDRIAL-RELATED"/>
    <property type="match status" value="1"/>
</dbReference>
<dbReference type="InterPro" id="IPR005789">
    <property type="entry name" value="Thr_deHydtase_catblc"/>
</dbReference>
<evidence type="ECO:0000256" key="2">
    <source>
        <dbReference type="ARBA" id="ARBA00001933"/>
    </source>
</evidence>
<sequence>MTITLDQIRQAAQQIHSGIVHTPCVYSTKLSQLTNTRVALKFENLQFTGSFKDRGSLYKLLSLSTTQQQQGVVAMSAGNHGQAVAYHAQRLGIPAVIVMPQFTPSVKVERTQSFGAEIHLYGDTLDAAKTLAQQLAQERQLTLIHPYDDSFIIAGQGTVAIEMFKDCPDLDSIIVPIGGGGLIAGIAIAAKQMRPSIHIIGVQTTRYPSMYQAIAGKQPCFGYSTIAEGIAVKTPGGLTLPIVQNLVDDIVLVEETDIEQAVRLLLEVEKTVVEGAGAVGLAALLKRHKKFSGKTVGIVLSGGNIDLLILASILQRSLVRDQRLVRLQVNIRDIPGALAAVSQIIAETQANIVGVEHHRMFTGLPVQSAILEFSLLIRGHQHLEQILNKLKLAGHDAHSIPLDVDLATCHA</sequence>
<dbReference type="InterPro" id="IPR044561">
    <property type="entry name" value="ACT_ThrD-II-like"/>
</dbReference>
<dbReference type="CDD" id="cd01562">
    <property type="entry name" value="Thr-dehyd"/>
    <property type="match status" value="1"/>
</dbReference>
<evidence type="ECO:0000256" key="4">
    <source>
        <dbReference type="ARBA" id="ARBA00012096"/>
    </source>
</evidence>
<keyword evidence="5" id="KW-0663">Pyridoxal phosphate</keyword>
<evidence type="ECO:0000313" key="10">
    <source>
        <dbReference type="EMBL" id="NEZ58653.1"/>
    </source>
</evidence>
<name>A0A6M0RS50_9CYAN</name>
<dbReference type="InterPro" id="IPR036052">
    <property type="entry name" value="TrpB-like_PALP_sf"/>
</dbReference>
<dbReference type="Gene3D" id="3.30.70.260">
    <property type="match status" value="1"/>
</dbReference>
<evidence type="ECO:0000256" key="3">
    <source>
        <dbReference type="ARBA" id="ARBA00010869"/>
    </source>
</evidence>
<dbReference type="Proteomes" id="UP000481033">
    <property type="component" value="Unassembled WGS sequence"/>
</dbReference>
<evidence type="ECO:0000313" key="11">
    <source>
        <dbReference type="Proteomes" id="UP000481033"/>
    </source>
</evidence>
<dbReference type="GO" id="GO:0009097">
    <property type="term" value="P:isoleucine biosynthetic process"/>
    <property type="evidence" value="ECO:0007669"/>
    <property type="project" value="TreeGrafter"/>
</dbReference>
<comment type="function">
    <text evidence="7">Catalyzes the anaerobic formation of alpha-ketobutyrate and ammonia from threonine in a two-step reaction. The first step involved a dehydration of threonine and a production of enamine intermediates (aminocrotonate), which tautomerizes to its imine form (iminobutyrate). Both intermediates are unstable and short-lived. The second step is the nonenzymatic hydrolysis of the enamine/imine intermediates to form 2-ketobutyrate and free ammonia. In the low water environment of the cell, the second step is accelerated by RidA.</text>
</comment>
<dbReference type="Gene3D" id="3.40.50.1100">
    <property type="match status" value="2"/>
</dbReference>
<dbReference type="RefSeq" id="WP_163701355.1">
    <property type="nucleotide sequence ID" value="NZ_QXHD01000004.1"/>
</dbReference>
<dbReference type="GO" id="GO:0006565">
    <property type="term" value="P:L-serine catabolic process"/>
    <property type="evidence" value="ECO:0007669"/>
    <property type="project" value="TreeGrafter"/>
</dbReference>
<dbReference type="SUPFAM" id="SSF55021">
    <property type="entry name" value="ACT-like"/>
    <property type="match status" value="1"/>
</dbReference>
<dbReference type="InterPro" id="IPR001926">
    <property type="entry name" value="TrpB-like_PALP"/>
</dbReference>
<evidence type="ECO:0000256" key="1">
    <source>
        <dbReference type="ARBA" id="ARBA00001274"/>
    </source>
</evidence>
<comment type="catalytic activity">
    <reaction evidence="1">
        <text>L-threonine = 2-oxobutanoate + NH4(+)</text>
        <dbReference type="Rhea" id="RHEA:22108"/>
        <dbReference type="ChEBI" id="CHEBI:16763"/>
        <dbReference type="ChEBI" id="CHEBI:28938"/>
        <dbReference type="ChEBI" id="CHEBI:57926"/>
        <dbReference type="EC" id="4.3.1.19"/>
    </reaction>
</comment>
<comment type="caution">
    <text evidence="10">The sequence shown here is derived from an EMBL/GenBank/DDBJ whole genome shotgun (WGS) entry which is preliminary data.</text>
</comment>
<gene>
    <name evidence="10" type="ORF">DXZ20_24030</name>
</gene>
<dbReference type="NCBIfam" id="NF005600">
    <property type="entry name" value="PRK07334.1"/>
    <property type="match status" value="1"/>
</dbReference>
<dbReference type="GO" id="GO:0004794">
    <property type="term" value="F:threonine deaminase activity"/>
    <property type="evidence" value="ECO:0007669"/>
    <property type="project" value="UniProtKB-EC"/>
</dbReference>
<comment type="cofactor">
    <cofactor evidence="2">
        <name>pyridoxal 5'-phosphate</name>
        <dbReference type="ChEBI" id="CHEBI:597326"/>
    </cofactor>
</comment>
<dbReference type="FunFam" id="3.40.50.1100:FF:000005">
    <property type="entry name" value="Threonine dehydratase catabolic"/>
    <property type="match status" value="1"/>
</dbReference>
<evidence type="ECO:0000256" key="5">
    <source>
        <dbReference type="ARBA" id="ARBA00022898"/>
    </source>
</evidence>
<feature type="domain" description="ACT" evidence="9">
    <location>
        <begin position="326"/>
        <end position="405"/>
    </location>
</feature>
<dbReference type="AlphaFoldDB" id="A0A6M0RS50"/>
<dbReference type="FunFam" id="3.40.50.1100:FF:000007">
    <property type="entry name" value="L-threonine dehydratase catabolic TdcB"/>
    <property type="match status" value="1"/>
</dbReference>
<dbReference type="CDD" id="cd04886">
    <property type="entry name" value="ACT_ThrD-II-like"/>
    <property type="match status" value="1"/>
</dbReference>
<accession>A0A6M0RS50</accession>
<dbReference type="SUPFAM" id="SSF53686">
    <property type="entry name" value="Tryptophan synthase beta subunit-like PLP-dependent enzymes"/>
    <property type="match status" value="1"/>
</dbReference>
<evidence type="ECO:0000256" key="7">
    <source>
        <dbReference type="ARBA" id="ARBA00025527"/>
    </source>
</evidence>
<evidence type="ECO:0000256" key="6">
    <source>
        <dbReference type="ARBA" id="ARBA00023239"/>
    </source>
</evidence>
<dbReference type="Pfam" id="PF01842">
    <property type="entry name" value="ACT"/>
    <property type="match status" value="1"/>
</dbReference>
<dbReference type="GO" id="GO:0003941">
    <property type="term" value="F:L-serine ammonia-lyase activity"/>
    <property type="evidence" value="ECO:0007669"/>
    <property type="project" value="TreeGrafter"/>
</dbReference>
<keyword evidence="11" id="KW-1185">Reference proteome</keyword>
<dbReference type="PROSITE" id="PS51671">
    <property type="entry name" value="ACT"/>
    <property type="match status" value="1"/>
</dbReference>
<reference evidence="10 11" key="1">
    <citation type="journal article" date="2020" name="Microb. Ecol.">
        <title>Ecogenomics of the Marine Benthic Filamentous Cyanobacterium Adonisia.</title>
        <authorList>
            <person name="Walter J.M."/>
            <person name="Coutinho F.H."/>
            <person name="Leomil L."/>
            <person name="Hargreaves P.I."/>
            <person name="Campeao M.E."/>
            <person name="Vieira V.V."/>
            <person name="Silva B.S."/>
            <person name="Fistarol G.O."/>
            <person name="Salomon P.S."/>
            <person name="Sawabe T."/>
            <person name="Mino S."/>
            <person name="Hosokawa M."/>
            <person name="Miyashita H."/>
            <person name="Maruyama F."/>
            <person name="van Verk M.C."/>
            <person name="Dutilh B.E."/>
            <person name="Thompson C.C."/>
            <person name="Thompson F.L."/>
        </authorList>
    </citation>
    <scope>NUCLEOTIDE SEQUENCE [LARGE SCALE GENOMIC DNA]</scope>
    <source>
        <strain evidence="10 11">CCMR0081</strain>
    </source>
</reference>
<dbReference type="InterPro" id="IPR050147">
    <property type="entry name" value="Ser/Thr_Dehydratase"/>
</dbReference>
<organism evidence="10 11">
    <name type="scientific">Adonisia turfae CCMR0081</name>
    <dbReference type="NCBI Taxonomy" id="2292702"/>
    <lineage>
        <taxon>Bacteria</taxon>
        <taxon>Bacillati</taxon>
        <taxon>Cyanobacteriota</taxon>
        <taxon>Adonisia</taxon>
        <taxon>Adonisia turfae</taxon>
    </lineage>
</organism>
<dbReference type="EMBL" id="QXHD01000004">
    <property type="protein sequence ID" value="NEZ58653.1"/>
    <property type="molecule type" value="Genomic_DNA"/>
</dbReference>
<dbReference type="NCBIfam" id="TIGR01127">
    <property type="entry name" value="ilvA_1Cterm"/>
    <property type="match status" value="1"/>
</dbReference>
<proteinExistence type="inferred from homology"/>
<protein>
    <recommendedName>
        <fullName evidence="4">threonine ammonia-lyase</fullName>
        <ecNumber evidence="4">4.3.1.19</ecNumber>
    </recommendedName>
    <alternativeName>
        <fullName evidence="8">Threonine deaminase</fullName>
    </alternativeName>
</protein>